<feature type="transmembrane region" description="Helical" evidence="1">
    <location>
        <begin position="312"/>
        <end position="331"/>
    </location>
</feature>
<keyword evidence="1" id="KW-0472">Membrane</keyword>
<feature type="transmembrane region" description="Helical" evidence="1">
    <location>
        <begin position="377"/>
        <end position="397"/>
    </location>
</feature>
<feature type="transmembrane region" description="Helical" evidence="1">
    <location>
        <begin position="129"/>
        <end position="148"/>
    </location>
</feature>
<gene>
    <name evidence="2" type="ORF">EXE59_22540</name>
</gene>
<keyword evidence="1" id="KW-1133">Transmembrane helix</keyword>
<evidence type="ECO:0000313" key="3">
    <source>
        <dbReference type="Proteomes" id="UP000297496"/>
    </source>
</evidence>
<evidence type="ECO:0000313" key="2">
    <source>
        <dbReference type="EMBL" id="TGN66422.1"/>
    </source>
</evidence>
<organism evidence="2 3">
    <name type="scientific">Nocardioides eburneiflavus</name>
    <dbReference type="NCBI Taxonomy" id="2518372"/>
    <lineage>
        <taxon>Bacteria</taxon>
        <taxon>Bacillati</taxon>
        <taxon>Actinomycetota</taxon>
        <taxon>Actinomycetes</taxon>
        <taxon>Propionibacteriales</taxon>
        <taxon>Nocardioidaceae</taxon>
        <taxon>Nocardioides</taxon>
    </lineage>
</organism>
<sequence>MSSVDEHMHLDTHAHVHDGTYPHRGSLMTMEVVREWACGVGHEAGDAMAPCDHPDLGPNSLPSGIYTSGYIHYPTYFVLAEGYRSAAEAVGGGGSFVTPYRHFAALMAGSGILICLLAGWRLGFRGARLLAATFAPSAAAGILLYGTIANPQSSAVLTGALIAWSGLRWAIGGHGFWWLAAATALAASLAVVQSLPAGVFMVAMLATLVLRRLGWTVPGPWRPRWWQLGLLAVIVVAPVIAYGRWLESRATIPNSELYGFASFDGLADVVRGALWELSILHTPWYESVSLGADPQAPLVQHAARAAVQGVPLWMTLAVFAPLAVVAGRALLRARAASTQEDRTVGIVPLLVVSAFVTLVLFPPALRVSNAFNVGFDYPIVSRYAISFVPVLVWLVLLATPGRPVLGRVLATLGTVGVLGVGLAIW</sequence>
<feature type="transmembrane region" description="Helical" evidence="1">
    <location>
        <begin position="257"/>
        <end position="275"/>
    </location>
</feature>
<feature type="transmembrane region" description="Helical" evidence="1">
    <location>
        <begin position="225"/>
        <end position="245"/>
    </location>
</feature>
<feature type="transmembrane region" description="Helical" evidence="1">
    <location>
        <begin position="103"/>
        <end position="122"/>
    </location>
</feature>
<proteinExistence type="predicted"/>
<feature type="transmembrane region" description="Helical" evidence="1">
    <location>
        <begin position="404"/>
        <end position="424"/>
    </location>
</feature>
<feature type="transmembrane region" description="Helical" evidence="1">
    <location>
        <begin position="343"/>
        <end position="365"/>
    </location>
</feature>
<feature type="transmembrane region" description="Helical" evidence="1">
    <location>
        <begin position="178"/>
        <end position="205"/>
    </location>
</feature>
<accession>A0A4Z1CN79</accession>
<dbReference type="OrthoDB" id="3776120at2"/>
<name>A0A4Z1CN79_9ACTN</name>
<evidence type="ECO:0000256" key="1">
    <source>
        <dbReference type="SAM" id="Phobius"/>
    </source>
</evidence>
<protein>
    <recommendedName>
        <fullName evidence="4">DUF2142 domain-containing protein</fullName>
    </recommendedName>
</protein>
<evidence type="ECO:0008006" key="4">
    <source>
        <dbReference type="Google" id="ProtNLM"/>
    </source>
</evidence>
<dbReference type="Proteomes" id="UP000297496">
    <property type="component" value="Unassembled WGS sequence"/>
</dbReference>
<dbReference type="AlphaFoldDB" id="A0A4Z1CN79"/>
<dbReference type="EMBL" id="SRRO01000001">
    <property type="protein sequence ID" value="TGN66422.1"/>
    <property type="molecule type" value="Genomic_DNA"/>
</dbReference>
<comment type="caution">
    <text evidence="2">The sequence shown here is derived from an EMBL/GenBank/DDBJ whole genome shotgun (WGS) entry which is preliminary data.</text>
</comment>
<keyword evidence="1" id="KW-0812">Transmembrane</keyword>
<keyword evidence="3" id="KW-1185">Reference proteome</keyword>
<reference evidence="2 3" key="1">
    <citation type="submission" date="2019-04" db="EMBL/GenBank/DDBJ databases">
        <title>Three New Species of Nocardioides, Nocardioides euryhalodurans sp. nov., Nocardioides seonyuensis sp. nov. and Nocardioides eburneoflavus sp. nov. Isolated from Soil.</title>
        <authorList>
            <person name="Roh S.G."/>
            <person name="Lee C."/>
            <person name="Kim M.-K."/>
            <person name="Kim S.B."/>
        </authorList>
    </citation>
    <scope>NUCLEOTIDE SEQUENCE [LARGE SCALE GENOMIC DNA]</scope>
    <source>
        <strain evidence="2 3">MMS17-SY213</strain>
    </source>
</reference>
<feature type="transmembrane region" description="Helical" evidence="1">
    <location>
        <begin position="154"/>
        <end position="171"/>
    </location>
</feature>